<name>A0ABQ5NM46_9BACI</name>
<dbReference type="Proteomes" id="UP001065593">
    <property type="component" value="Unassembled WGS sequence"/>
</dbReference>
<evidence type="ECO:0000313" key="5">
    <source>
        <dbReference type="Proteomes" id="UP001065593"/>
    </source>
</evidence>
<accession>A0ABQ5NM46</accession>
<dbReference type="PANTHER" id="PTHR43308:SF5">
    <property type="entry name" value="S-LAYER PROTEIN _ PEPTIDOGLYCAN ENDO-BETA-N-ACETYLGLUCOSAMINIDASE"/>
    <property type="match status" value="1"/>
</dbReference>
<feature type="signal peptide" evidence="2">
    <location>
        <begin position="1"/>
        <end position="28"/>
    </location>
</feature>
<sequence>MFMYQKLAKIALAGVVSLSMIVPLQAHAYQEPSKYVYTTTTNMTVYSAYGATITAAEKGNVFSIKSTIVNNRQPLEVEIFKNGQGGVLKQIAKKGVVEPVAYRDLGDRVVATIHNNMDLQFVYPQTNYFRDVANSPYQSYITALTERGIVQGKKADYFGVSDQLTRAQVSAFIARAFSFQPVSITQFRDVDSKKSWYGGYVGALHTLGVIRGKTPTIFEPNGKITRQQAVLMLGRTLDAVDYQPEETYSFLNETARHTEILYELGALDNQTVLAPNQLITRGEFAKMLAIVLKEAGRL</sequence>
<proteinExistence type="predicted"/>
<dbReference type="InterPro" id="IPR001119">
    <property type="entry name" value="SLH_dom"/>
</dbReference>
<feature type="chain" id="PRO_5046969958" description="SLH domain-containing protein" evidence="2">
    <location>
        <begin position="29"/>
        <end position="298"/>
    </location>
</feature>
<evidence type="ECO:0000256" key="2">
    <source>
        <dbReference type="SAM" id="SignalP"/>
    </source>
</evidence>
<dbReference type="PANTHER" id="PTHR43308">
    <property type="entry name" value="OUTER MEMBRANE PROTEIN ALPHA-RELATED"/>
    <property type="match status" value="1"/>
</dbReference>
<keyword evidence="5" id="KW-1185">Reference proteome</keyword>
<reference evidence="4" key="1">
    <citation type="submission" date="2022-08" db="EMBL/GenBank/DDBJ databases">
        <title>Draft genome sequence of Lysinibacillus sp. strain KH24.</title>
        <authorList>
            <person name="Kanbe H."/>
            <person name="Itoh H."/>
        </authorList>
    </citation>
    <scope>NUCLEOTIDE SEQUENCE</scope>
    <source>
        <strain evidence="4">KH24</strain>
    </source>
</reference>
<dbReference type="PROSITE" id="PS51272">
    <property type="entry name" value="SLH"/>
    <property type="match status" value="2"/>
</dbReference>
<gene>
    <name evidence="4" type="ORF">LYSBPC_23090</name>
</gene>
<feature type="domain" description="SLH" evidence="3">
    <location>
        <begin position="184"/>
        <end position="247"/>
    </location>
</feature>
<evidence type="ECO:0000259" key="3">
    <source>
        <dbReference type="PROSITE" id="PS51272"/>
    </source>
</evidence>
<dbReference type="InterPro" id="IPR051465">
    <property type="entry name" value="Cell_Envelope_Struct_Comp"/>
</dbReference>
<dbReference type="Pfam" id="PF00395">
    <property type="entry name" value="SLH"/>
    <property type="match status" value="2"/>
</dbReference>
<evidence type="ECO:0000256" key="1">
    <source>
        <dbReference type="ARBA" id="ARBA00022729"/>
    </source>
</evidence>
<keyword evidence="1 2" id="KW-0732">Signal</keyword>
<dbReference type="RefSeq" id="WP_264988924.1">
    <property type="nucleotide sequence ID" value="NZ_BRZA01000002.1"/>
</dbReference>
<organism evidence="4 5">
    <name type="scientific">Lysinibacillus piscis</name>
    <dbReference type="NCBI Taxonomy" id="2518931"/>
    <lineage>
        <taxon>Bacteria</taxon>
        <taxon>Bacillati</taxon>
        <taxon>Bacillota</taxon>
        <taxon>Bacilli</taxon>
        <taxon>Bacillales</taxon>
        <taxon>Bacillaceae</taxon>
        <taxon>Lysinibacillus</taxon>
    </lineage>
</organism>
<protein>
    <recommendedName>
        <fullName evidence="3">SLH domain-containing protein</fullName>
    </recommendedName>
</protein>
<evidence type="ECO:0000313" key="4">
    <source>
        <dbReference type="EMBL" id="GLC89182.1"/>
    </source>
</evidence>
<feature type="domain" description="SLH" evidence="3">
    <location>
        <begin position="124"/>
        <end position="183"/>
    </location>
</feature>
<comment type="caution">
    <text evidence="4">The sequence shown here is derived from an EMBL/GenBank/DDBJ whole genome shotgun (WGS) entry which is preliminary data.</text>
</comment>
<dbReference type="EMBL" id="BRZA01000002">
    <property type="protein sequence ID" value="GLC89182.1"/>
    <property type="molecule type" value="Genomic_DNA"/>
</dbReference>